<dbReference type="InterPro" id="IPR018108">
    <property type="entry name" value="MCP_transmembrane"/>
</dbReference>
<feature type="repeat" description="Solcar" evidence="9">
    <location>
        <begin position="110"/>
        <end position="205"/>
    </location>
</feature>
<evidence type="ECO:0000256" key="8">
    <source>
        <dbReference type="ARBA" id="ARBA00023136"/>
    </source>
</evidence>
<comment type="subcellular location">
    <subcellularLocation>
        <location evidence="1">Mitochondrion membrane</location>
        <topology evidence="1">Multi-pass membrane protein</topology>
    </subcellularLocation>
</comment>
<keyword evidence="4 9" id="KW-0812">Transmembrane</keyword>
<evidence type="ECO:0000256" key="5">
    <source>
        <dbReference type="ARBA" id="ARBA00022737"/>
    </source>
</evidence>
<accession>A0A6M2DHE9</accession>
<keyword evidence="8 9" id="KW-0472">Membrane</keyword>
<keyword evidence="3 10" id="KW-0813">Transport</keyword>
<name>A0A6M2DHE9_XENCH</name>
<dbReference type="Pfam" id="PF00153">
    <property type="entry name" value="Mito_carr"/>
    <property type="match status" value="3"/>
</dbReference>
<evidence type="ECO:0000313" key="11">
    <source>
        <dbReference type="EMBL" id="NOV45763.1"/>
    </source>
</evidence>
<feature type="repeat" description="Solcar" evidence="9">
    <location>
        <begin position="12"/>
        <end position="97"/>
    </location>
</feature>
<proteinExistence type="inferred from homology"/>
<dbReference type="GO" id="GO:0031966">
    <property type="term" value="C:mitochondrial membrane"/>
    <property type="evidence" value="ECO:0007669"/>
    <property type="project" value="UniProtKB-SubCell"/>
</dbReference>
<dbReference type="GO" id="GO:0000064">
    <property type="term" value="F:L-ornithine transmembrane transporter activity"/>
    <property type="evidence" value="ECO:0007669"/>
    <property type="project" value="TreeGrafter"/>
</dbReference>
<comment type="similarity">
    <text evidence="2 10">Belongs to the mitochondrial carrier (TC 2.A.29) family.</text>
</comment>
<organism evidence="11">
    <name type="scientific">Xenopsylla cheopis</name>
    <name type="common">Oriental rat flea</name>
    <name type="synonym">Pulex cheopis</name>
    <dbReference type="NCBI Taxonomy" id="163159"/>
    <lineage>
        <taxon>Eukaryota</taxon>
        <taxon>Metazoa</taxon>
        <taxon>Ecdysozoa</taxon>
        <taxon>Arthropoda</taxon>
        <taxon>Hexapoda</taxon>
        <taxon>Insecta</taxon>
        <taxon>Pterygota</taxon>
        <taxon>Neoptera</taxon>
        <taxon>Endopterygota</taxon>
        <taxon>Siphonaptera</taxon>
        <taxon>Pulicidae</taxon>
        <taxon>Xenopsyllinae</taxon>
        <taxon>Xenopsylla</taxon>
    </lineage>
</organism>
<evidence type="ECO:0000256" key="6">
    <source>
        <dbReference type="ARBA" id="ARBA00022989"/>
    </source>
</evidence>
<keyword evidence="5" id="KW-0677">Repeat</keyword>
<evidence type="ECO:0000256" key="2">
    <source>
        <dbReference type="ARBA" id="ARBA00006375"/>
    </source>
</evidence>
<dbReference type="AlphaFoldDB" id="A0A6M2DHE9"/>
<dbReference type="InterPro" id="IPR050567">
    <property type="entry name" value="Mitochondrial_Carrier"/>
</dbReference>
<evidence type="ECO:0000256" key="7">
    <source>
        <dbReference type="ARBA" id="ARBA00023128"/>
    </source>
</evidence>
<evidence type="ECO:0000256" key="9">
    <source>
        <dbReference type="PROSITE-ProRule" id="PRU00282"/>
    </source>
</evidence>
<evidence type="ECO:0000256" key="4">
    <source>
        <dbReference type="ARBA" id="ARBA00022692"/>
    </source>
</evidence>
<keyword evidence="6" id="KW-1133">Transmembrane helix</keyword>
<sequence length="292" mass="31443">MASAHGNKNGFVDGCIDFTGGSLGGVALVLVGQPLDTVKVKMQAFPNLYSGMTNCIKKTVKRDGFIRGLYAGTTPALIANVAENSVLFAGYGACQKLMAFLTGQNDVSKLSTFSNASAGCLAAFFSSFTLCPTELVKCQLQAIEEAQIQKASGGQVERIGPVKLTRQIVAQHGFRGLFVGLGATIAREMPGYFFFFGGYELTRELFRKPNETKDDIGWVKTMIAGAVGGCVLWTVIFPADVIKSRVQISGCKDSMFKVGMDIAKKDGMCSNAFNISSKIDNIIMLFRYCCFI</sequence>
<dbReference type="PANTHER" id="PTHR45624">
    <property type="entry name" value="MITOCHONDRIAL BASIC AMINO ACIDS TRANSPORTER-RELATED"/>
    <property type="match status" value="1"/>
</dbReference>
<evidence type="ECO:0000256" key="3">
    <source>
        <dbReference type="ARBA" id="ARBA00022448"/>
    </source>
</evidence>
<protein>
    <submittedName>
        <fullName evidence="11">Putative mitochondrial carrier protein</fullName>
    </submittedName>
</protein>
<reference evidence="11" key="1">
    <citation type="submission" date="2020-03" db="EMBL/GenBank/DDBJ databases">
        <title>Transcriptomic Profiling of the Digestive Tract of the Rat Flea, Xenopsylla cheopis, Following Blood Feeding and Infection with Yersinia pestis.</title>
        <authorList>
            <person name="Bland D.M."/>
            <person name="Martens C.A."/>
            <person name="Virtaneva K."/>
            <person name="Kanakabandi K."/>
            <person name="Long D."/>
            <person name="Rosenke R."/>
            <person name="Saturday G.A."/>
            <person name="Hoyt F.H."/>
            <person name="Bruno D.P."/>
            <person name="Ribeiro J.M.C."/>
            <person name="Hinnebusch J."/>
        </authorList>
    </citation>
    <scope>NUCLEOTIDE SEQUENCE</scope>
</reference>
<dbReference type="PANTHER" id="PTHR45624:SF12">
    <property type="entry name" value="MITOCHONDRIAL ORNITHINE TRANSPORTER 1"/>
    <property type="match status" value="1"/>
</dbReference>
<dbReference type="EMBL" id="GIIL01002037">
    <property type="protein sequence ID" value="NOV45763.1"/>
    <property type="molecule type" value="Transcribed_RNA"/>
</dbReference>
<keyword evidence="7" id="KW-0496">Mitochondrion</keyword>
<dbReference type="PROSITE" id="PS50920">
    <property type="entry name" value="SOLCAR"/>
    <property type="match status" value="2"/>
</dbReference>
<evidence type="ECO:0000256" key="1">
    <source>
        <dbReference type="ARBA" id="ARBA00004225"/>
    </source>
</evidence>
<dbReference type="InterPro" id="IPR023395">
    <property type="entry name" value="MCP_dom_sf"/>
</dbReference>
<evidence type="ECO:0000256" key="10">
    <source>
        <dbReference type="RuleBase" id="RU000488"/>
    </source>
</evidence>
<dbReference type="GO" id="GO:1990575">
    <property type="term" value="P:mitochondrial L-ornithine transmembrane transport"/>
    <property type="evidence" value="ECO:0007669"/>
    <property type="project" value="TreeGrafter"/>
</dbReference>
<dbReference type="Gene3D" id="1.50.40.10">
    <property type="entry name" value="Mitochondrial carrier domain"/>
    <property type="match status" value="1"/>
</dbReference>
<dbReference type="SUPFAM" id="SSF103506">
    <property type="entry name" value="Mitochondrial carrier"/>
    <property type="match status" value="1"/>
</dbReference>